<proteinExistence type="predicted"/>
<reference evidence="1" key="1">
    <citation type="submission" date="2019-12" db="EMBL/GenBank/DDBJ databases">
        <authorList>
            <person name="Scholes J."/>
        </authorList>
    </citation>
    <scope>NUCLEOTIDE SEQUENCE</scope>
</reference>
<organism evidence="1 2">
    <name type="scientific">Striga hermonthica</name>
    <name type="common">Purple witchweed</name>
    <name type="synonym">Buchnera hermonthica</name>
    <dbReference type="NCBI Taxonomy" id="68872"/>
    <lineage>
        <taxon>Eukaryota</taxon>
        <taxon>Viridiplantae</taxon>
        <taxon>Streptophyta</taxon>
        <taxon>Embryophyta</taxon>
        <taxon>Tracheophyta</taxon>
        <taxon>Spermatophyta</taxon>
        <taxon>Magnoliopsida</taxon>
        <taxon>eudicotyledons</taxon>
        <taxon>Gunneridae</taxon>
        <taxon>Pentapetalae</taxon>
        <taxon>asterids</taxon>
        <taxon>lamiids</taxon>
        <taxon>Lamiales</taxon>
        <taxon>Orobanchaceae</taxon>
        <taxon>Buchnereae</taxon>
        <taxon>Striga</taxon>
    </lineage>
</organism>
<feature type="non-terminal residue" evidence="1">
    <location>
        <position position="50"/>
    </location>
</feature>
<dbReference type="EMBL" id="CACSLK010027839">
    <property type="protein sequence ID" value="CAA0833387.1"/>
    <property type="molecule type" value="Genomic_DNA"/>
</dbReference>
<sequence>RIYTRNIGRIMHKGLKPKVSSPQHHSKEVSGQFIPRSIPQSFSNLTALND</sequence>
<accession>A0A9N7RMF5</accession>
<comment type="caution">
    <text evidence="1">The sequence shown here is derived from an EMBL/GenBank/DDBJ whole genome shotgun (WGS) entry which is preliminary data.</text>
</comment>
<feature type="non-terminal residue" evidence="1">
    <location>
        <position position="1"/>
    </location>
</feature>
<gene>
    <name evidence="1" type="ORF">SHERM_28650</name>
</gene>
<name>A0A9N7RMF5_STRHE</name>
<evidence type="ECO:0000313" key="2">
    <source>
        <dbReference type="Proteomes" id="UP001153555"/>
    </source>
</evidence>
<protein>
    <submittedName>
        <fullName evidence="1">Uncharacterized protein</fullName>
    </submittedName>
</protein>
<keyword evidence="2" id="KW-1185">Reference proteome</keyword>
<dbReference type="AlphaFoldDB" id="A0A9N7RMF5"/>
<dbReference type="Proteomes" id="UP001153555">
    <property type="component" value="Unassembled WGS sequence"/>
</dbReference>
<evidence type="ECO:0000313" key="1">
    <source>
        <dbReference type="EMBL" id="CAA0833387.1"/>
    </source>
</evidence>